<dbReference type="RefSeq" id="WP_182803301.1">
    <property type="nucleotide sequence ID" value="NZ_CP060007.1"/>
</dbReference>
<sequence length="89" mass="10062">MEKHVIDITRNLLNSGAFNHLSDAALTRLQWLLIGRSTTNRASQLMQYWYSGNYYSQGVPQYLLHSCNMVLLQAGKPAVDVFVADEMDA</sequence>
<organism evidence="1 2">
    <name type="scientific">Lacibacter sediminis</name>
    <dbReference type="NCBI Taxonomy" id="2760713"/>
    <lineage>
        <taxon>Bacteria</taxon>
        <taxon>Pseudomonadati</taxon>
        <taxon>Bacteroidota</taxon>
        <taxon>Chitinophagia</taxon>
        <taxon>Chitinophagales</taxon>
        <taxon>Chitinophagaceae</taxon>
        <taxon>Lacibacter</taxon>
    </lineage>
</organism>
<proteinExistence type="predicted"/>
<evidence type="ECO:0000313" key="1">
    <source>
        <dbReference type="EMBL" id="QNA44800.1"/>
    </source>
</evidence>
<dbReference type="Proteomes" id="UP000515344">
    <property type="component" value="Chromosome"/>
</dbReference>
<dbReference type="EMBL" id="CP060007">
    <property type="protein sequence ID" value="QNA44800.1"/>
    <property type="molecule type" value="Genomic_DNA"/>
</dbReference>
<name>A0A7G5XH47_9BACT</name>
<accession>A0A7G5XH47</accession>
<evidence type="ECO:0000313" key="2">
    <source>
        <dbReference type="Proteomes" id="UP000515344"/>
    </source>
</evidence>
<dbReference type="AlphaFoldDB" id="A0A7G5XH47"/>
<protein>
    <submittedName>
        <fullName evidence="1">Uncharacterized protein</fullName>
    </submittedName>
</protein>
<dbReference type="KEGG" id="lacs:H4075_00975"/>
<gene>
    <name evidence="1" type="ORF">H4075_00975</name>
</gene>
<keyword evidence="2" id="KW-1185">Reference proteome</keyword>
<reference evidence="2" key="1">
    <citation type="submission" date="2020-08" db="EMBL/GenBank/DDBJ databases">
        <title>Lacibacter sp. S13-6-6 genome sequencing.</title>
        <authorList>
            <person name="Jin L."/>
        </authorList>
    </citation>
    <scope>NUCLEOTIDE SEQUENCE [LARGE SCALE GENOMIC DNA]</scope>
    <source>
        <strain evidence="2">S13-6-6</strain>
    </source>
</reference>